<evidence type="ECO:0000256" key="1">
    <source>
        <dbReference type="SAM" id="MobiDB-lite"/>
    </source>
</evidence>
<protein>
    <submittedName>
        <fullName evidence="2">Uncharacterized protein</fullName>
    </submittedName>
</protein>
<feature type="compositionally biased region" description="Basic and acidic residues" evidence="1">
    <location>
        <begin position="125"/>
        <end position="159"/>
    </location>
</feature>
<reference evidence="2 3" key="1">
    <citation type="submission" date="2019-08" db="EMBL/GenBank/DDBJ databases">
        <title>Paraburkholderia sp. DCY113.</title>
        <authorList>
            <person name="Kang J."/>
        </authorList>
    </citation>
    <scope>NUCLEOTIDE SEQUENCE [LARGE SCALE GENOMIC DNA]</scope>
    <source>
        <strain evidence="2 3">DCY113</strain>
    </source>
</reference>
<dbReference type="EMBL" id="VTUZ01000005">
    <property type="protein sequence ID" value="KAA1012995.1"/>
    <property type="molecule type" value="Genomic_DNA"/>
</dbReference>
<feature type="compositionally biased region" description="Low complexity" evidence="1">
    <location>
        <begin position="160"/>
        <end position="175"/>
    </location>
</feature>
<gene>
    <name evidence="2" type="ORF">FVF58_09390</name>
</gene>
<sequence>MAGDWIKMRVSLTRDPRVIRMADWLAGQADFVSWLTVPAKESSVTSAYGHVTRHVTVALCVTALLVTWGTAREQGDRDGDDLILSQCDLDTISAMSDLPCFGPAMSLVGWARLTEDGSVMFPKFFRENETPDEKHKRQAAERQARKREKDRFEAEEKSRNSNVTSNVTDSVTDDVTVTHREEKRREEKRETKAETRRATRLPADWEPSDIDIEFCQVERPDLDVESVAAQFRDFWIAKGGKDGAKLDWPATWRNWVRNQRGGKPSGQQGNTTGLVL</sequence>
<feature type="region of interest" description="Disordered" evidence="1">
    <location>
        <begin position="257"/>
        <end position="276"/>
    </location>
</feature>
<proteinExistence type="predicted"/>
<feature type="compositionally biased region" description="Basic and acidic residues" evidence="1">
    <location>
        <begin position="176"/>
        <end position="197"/>
    </location>
</feature>
<keyword evidence="3" id="KW-1185">Reference proteome</keyword>
<dbReference type="RefSeq" id="WP_149669625.1">
    <property type="nucleotide sequence ID" value="NZ_VTUZ01000005.1"/>
</dbReference>
<evidence type="ECO:0000313" key="2">
    <source>
        <dbReference type="EMBL" id="KAA1012995.1"/>
    </source>
</evidence>
<feature type="region of interest" description="Disordered" evidence="1">
    <location>
        <begin position="125"/>
        <end position="199"/>
    </location>
</feature>
<comment type="caution">
    <text evidence="2">The sequence shown here is derived from an EMBL/GenBank/DDBJ whole genome shotgun (WGS) entry which is preliminary data.</text>
</comment>
<name>A0A5B0HCK4_9BURK</name>
<evidence type="ECO:0000313" key="3">
    <source>
        <dbReference type="Proteomes" id="UP000325273"/>
    </source>
</evidence>
<feature type="compositionally biased region" description="Polar residues" evidence="1">
    <location>
        <begin position="265"/>
        <end position="276"/>
    </location>
</feature>
<dbReference type="AlphaFoldDB" id="A0A5B0HCK4"/>
<accession>A0A5B0HCK4</accession>
<organism evidence="2 3">
    <name type="scientific">Paraburkholderia panacisoli</name>
    <dbReference type="NCBI Taxonomy" id="2603818"/>
    <lineage>
        <taxon>Bacteria</taxon>
        <taxon>Pseudomonadati</taxon>
        <taxon>Pseudomonadota</taxon>
        <taxon>Betaproteobacteria</taxon>
        <taxon>Burkholderiales</taxon>
        <taxon>Burkholderiaceae</taxon>
        <taxon>Paraburkholderia</taxon>
    </lineage>
</organism>
<dbReference type="Proteomes" id="UP000325273">
    <property type="component" value="Unassembled WGS sequence"/>
</dbReference>